<feature type="transmembrane region" description="Helical" evidence="5">
    <location>
        <begin position="38"/>
        <end position="55"/>
    </location>
</feature>
<comment type="subcellular location">
    <subcellularLocation>
        <location evidence="1">Membrane</location>
        <topology evidence="1">Multi-pass membrane protein</topology>
    </subcellularLocation>
</comment>
<reference evidence="7" key="1">
    <citation type="journal article" date="2014" name="Int. J. Syst. Evol. Microbiol.">
        <title>Complete genome sequence of Corynebacterium casei LMG S-19264T (=DSM 44701T), isolated from a smear-ripened cheese.</title>
        <authorList>
            <consortium name="US DOE Joint Genome Institute (JGI-PGF)"/>
            <person name="Walter F."/>
            <person name="Albersmeier A."/>
            <person name="Kalinowski J."/>
            <person name="Ruckert C."/>
        </authorList>
    </citation>
    <scope>NUCLEOTIDE SEQUENCE</scope>
    <source>
        <strain evidence="7">VKM B-2347</strain>
    </source>
</reference>
<protein>
    <recommendedName>
        <fullName evidence="6">NnrU domain-containing protein</fullName>
    </recommendedName>
</protein>
<keyword evidence="3 5" id="KW-1133">Transmembrane helix</keyword>
<dbReference type="Proteomes" id="UP001143372">
    <property type="component" value="Unassembled WGS sequence"/>
</dbReference>
<evidence type="ECO:0000256" key="5">
    <source>
        <dbReference type="SAM" id="Phobius"/>
    </source>
</evidence>
<dbReference type="GO" id="GO:0016020">
    <property type="term" value="C:membrane"/>
    <property type="evidence" value="ECO:0007669"/>
    <property type="project" value="UniProtKB-SubCell"/>
</dbReference>
<evidence type="ECO:0000256" key="4">
    <source>
        <dbReference type="ARBA" id="ARBA00023136"/>
    </source>
</evidence>
<evidence type="ECO:0000259" key="6">
    <source>
        <dbReference type="Pfam" id="PF07298"/>
    </source>
</evidence>
<organism evidence="7 8">
    <name type="scientific">Hansschlegelia plantiphila</name>
    <dbReference type="NCBI Taxonomy" id="374655"/>
    <lineage>
        <taxon>Bacteria</taxon>
        <taxon>Pseudomonadati</taxon>
        <taxon>Pseudomonadota</taxon>
        <taxon>Alphaproteobacteria</taxon>
        <taxon>Hyphomicrobiales</taxon>
        <taxon>Methylopilaceae</taxon>
        <taxon>Hansschlegelia</taxon>
    </lineage>
</organism>
<feature type="transmembrane region" description="Helical" evidence="5">
    <location>
        <begin position="161"/>
        <end position="183"/>
    </location>
</feature>
<dbReference type="EMBL" id="BSFI01000022">
    <property type="protein sequence ID" value="GLK69626.1"/>
    <property type="molecule type" value="Genomic_DNA"/>
</dbReference>
<feature type="domain" description="NnrU" evidence="6">
    <location>
        <begin position="3"/>
        <end position="186"/>
    </location>
</feature>
<keyword evidence="4 5" id="KW-0472">Membrane</keyword>
<evidence type="ECO:0000256" key="3">
    <source>
        <dbReference type="ARBA" id="ARBA00022989"/>
    </source>
</evidence>
<name>A0A9W6MX28_9HYPH</name>
<evidence type="ECO:0000256" key="2">
    <source>
        <dbReference type="ARBA" id="ARBA00022692"/>
    </source>
</evidence>
<dbReference type="Pfam" id="PF07298">
    <property type="entry name" value="NnrU"/>
    <property type="match status" value="1"/>
</dbReference>
<keyword evidence="2 5" id="KW-0812">Transmembrane</keyword>
<comment type="caution">
    <text evidence="7">The sequence shown here is derived from an EMBL/GenBank/DDBJ whole genome shotgun (WGS) entry which is preliminary data.</text>
</comment>
<evidence type="ECO:0000256" key="1">
    <source>
        <dbReference type="ARBA" id="ARBA00004141"/>
    </source>
</evidence>
<dbReference type="InterPro" id="IPR009915">
    <property type="entry name" value="NnrU_dom"/>
</dbReference>
<dbReference type="RefSeq" id="WP_271169844.1">
    <property type="nucleotide sequence ID" value="NZ_BSFI01000022.1"/>
</dbReference>
<dbReference type="AlphaFoldDB" id="A0A9W6MX28"/>
<keyword evidence="8" id="KW-1185">Reference proteome</keyword>
<proteinExistence type="predicted"/>
<feature type="transmembrane region" description="Helical" evidence="5">
    <location>
        <begin position="114"/>
        <end position="140"/>
    </location>
</feature>
<evidence type="ECO:0000313" key="8">
    <source>
        <dbReference type="Proteomes" id="UP001143372"/>
    </source>
</evidence>
<accession>A0A9W6MX28</accession>
<reference evidence="7" key="2">
    <citation type="submission" date="2023-01" db="EMBL/GenBank/DDBJ databases">
        <authorList>
            <person name="Sun Q."/>
            <person name="Evtushenko L."/>
        </authorList>
    </citation>
    <scope>NUCLEOTIDE SEQUENCE</scope>
    <source>
        <strain evidence="7">VKM B-2347</strain>
    </source>
</reference>
<evidence type="ECO:0000313" key="7">
    <source>
        <dbReference type="EMBL" id="GLK69626.1"/>
    </source>
</evidence>
<sequence>MAILILGLAIFLGGHLFTRAQGRRAALVARFGDGPYKVAYSVVSAIGLLLIVLGWRAAPFIEVWSPPAWTRHVPVTLMWPAFILLASACLPSHIRAKARHPMLAAVKLWATAHLVANGDLASIVLFGSFLAWGVAARIGLKRQERREGRAPQPAASWRGDVLAVVIGTVAYALFGAYLHQLLIGVPAFRM</sequence>
<feature type="transmembrane region" description="Helical" evidence="5">
    <location>
        <begin position="76"/>
        <end position="94"/>
    </location>
</feature>
<gene>
    <name evidence="7" type="ORF">GCM10008179_32640</name>
</gene>